<gene>
    <name evidence="5" type="ORF">OJ997_21990</name>
</gene>
<protein>
    <submittedName>
        <fullName evidence="5">Glycosyltransferase</fullName>
        <ecNumber evidence="5">2.4.-.-</ecNumber>
    </submittedName>
</protein>
<evidence type="ECO:0000313" key="6">
    <source>
        <dbReference type="Proteomes" id="UP001147653"/>
    </source>
</evidence>
<comment type="caution">
    <text evidence="5">The sequence shown here is derived from an EMBL/GenBank/DDBJ whole genome shotgun (WGS) entry which is preliminary data.</text>
</comment>
<keyword evidence="2 5" id="KW-0808">Transferase</keyword>
<dbReference type="GO" id="GO:0016757">
    <property type="term" value="F:glycosyltransferase activity"/>
    <property type="evidence" value="ECO:0007669"/>
    <property type="project" value="UniProtKB-KW"/>
</dbReference>
<dbReference type="Pfam" id="PF00534">
    <property type="entry name" value="Glycos_transf_1"/>
    <property type="match status" value="1"/>
</dbReference>
<name>A0A9X3NKD5_9ACTN</name>
<dbReference type="InterPro" id="IPR028098">
    <property type="entry name" value="Glyco_trans_4-like_N"/>
</dbReference>
<dbReference type="PANTHER" id="PTHR12526:SF636">
    <property type="entry name" value="BLL3647 PROTEIN"/>
    <property type="match status" value="1"/>
</dbReference>
<evidence type="ECO:0000259" key="3">
    <source>
        <dbReference type="Pfam" id="PF00534"/>
    </source>
</evidence>
<evidence type="ECO:0000259" key="4">
    <source>
        <dbReference type="Pfam" id="PF13579"/>
    </source>
</evidence>
<dbReference type="RefSeq" id="WP_270027381.1">
    <property type="nucleotide sequence ID" value="NZ_JAPDDP010000045.1"/>
</dbReference>
<dbReference type="SUPFAM" id="SSF53756">
    <property type="entry name" value="UDP-Glycosyltransferase/glycogen phosphorylase"/>
    <property type="match status" value="1"/>
</dbReference>
<dbReference type="Pfam" id="PF13579">
    <property type="entry name" value="Glyco_trans_4_4"/>
    <property type="match status" value="1"/>
</dbReference>
<dbReference type="AlphaFoldDB" id="A0A9X3NKD5"/>
<evidence type="ECO:0000256" key="1">
    <source>
        <dbReference type="ARBA" id="ARBA00022676"/>
    </source>
</evidence>
<keyword evidence="1 5" id="KW-0328">Glycosyltransferase</keyword>
<dbReference type="PANTHER" id="PTHR12526">
    <property type="entry name" value="GLYCOSYLTRANSFERASE"/>
    <property type="match status" value="1"/>
</dbReference>
<dbReference type="EC" id="2.4.-.-" evidence="5"/>
<accession>A0A9X3NKD5</accession>
<keyword evidence="6" id="KW-1185">Reference proteome</keyword>
<evidence type="ECO:0000313" key="5">
    <source>
        <dbReference type="EMBL" id="MDA0182997.1"/>
    </source>
</evidence>
<reference evidence="5" key="1">
    <citation type="submission" date="2022-10" db="EMBL/GenBank/DDBJ databases">
        <title>The WGS of Solirubrobacter phytolaccae KCTC 29190.</title>
        <authorList>
            <person name="Jiang Z."/>
        </authorList>
    </citation>
    <scope>NUCLEOTIDE SEQUENCE</scope>
    <source>
        <strain evidence="5">KCTC 29190</strain>
    </source>
</reference>
<sequence>MTRRILHVVQPAEGGVPQHVVHLTGELSARGWDVEVAASEAAGPGSPQRARLEAAGARVHALPMSGLIGAGGVRTIARLRELDSDRRYDVIHAHSSKAGALVRAALPRSRRIVYTPHCFAFLAGFGAARPVYWAAEQALLPRTGALVACSNWEAAGSRRSLLGTRRKLHVVPNGVPACVSAEPDPRLTALPRPIIGFLSRMDPPKEPVRLVEAAALEPFPGTVVIVGSGQFEGEVREAIAAHGLGERVVHLPFTPPVERFLHGFDMLVLPSRWESLPLAILEAMACGLPTIASDVGGIAEAVEDGVTGRLVPPEDTAALAAAISALAHDPEGLRAMGARARERWSERFSLTRMVDDLEVVYAERAAA</sequence>
<feature type="domain" description="Glycosyl transferase family 1" evidence="3">
    <location>
        <begin position="191"/>
        <end position="343"/>
    </location>
</feature>
<dbReference type="Proteomes" id="UP001147653">
    <property type="component" value="Unassembled WGS sequence"/>
</dbReference>
<proteinExistence type="predicted"/>
<dbReference type="InterPro" id="IPR001296">
    <property type="entry name" value="Glyco_trans_1"/>
</dbReference>
<organism evidence="5 6">
    <name type="scientific">Solirubrobacter phytolaccae</name>
    <dbReference type="NCBI Taxonomy" id="1404360"/>
    <lineage>
        <taxon>Bacteria</taxon>
        <taxon>Bacillati</taxon>
        <taxon>Actinomycetota</taxon>
        <taxon>Thermoleophilia</taxon>
        <taxon>Solirubrobacterales</taxon>
        <taxon>Solirubrobacteraceae</taxon>
        <taxon>Solirubrobacter</taxon>
    </lineage>
</organism>
<evidence type="ECO:0000256" key="2">
    <source>
        <dbReference type="ARBA" id="ARBA00022679"/>
    </source>
</evidence>
<dbReference type="Gene3D" id="3.40.50.2000">
    <property type="entry name" value="Glycogen Phosphorylase B"/>
    <property type="match status" value="2"/>
</dbReference>
<feature type="domain" description="Glycosyltransferase subfamily 4-like N-terminal" evidence="4">
    <location>
        <begin position="14"/>
        <end position="174"/>
    </location>
</feature>
<dbReference type="EMBL" id="JAPDDP010000045">
    <property type="protein sequence ID" value="MDA0182997.1"/>
    <property type="molecule type" value="Genomic_DNA"/>
</dbReference>